<reference evidence="1 2" key="1">
    <citation type="journal article" date="2018" name="Harmful Algae">
        <title>The highly heterogeneous methylated genomes and diverse restriction-modification systems of bloom-forming Microcystis.</title>
        <authorList>
            <person name="Zhao L."/>
            <person name="Song Y."/>
            <person name="Li L."/>
            <person name="Gan N."/>
            <person name="Brand J.J."/>
            <person name="Song L."/>
        </authorList>
    </citation>
    <scope>NUCLEOTIDE SEQUENCE [LARGE SCALE GENOMIC DNA]</scope>
    <source>
        <strain evidence="1 2">PCC 7806SL</strain>
    </source>
</reference>
<proteinExistence type="predicted"/>
<organism evidence="1 2">
    <name type="scientific">Microcystis aeruginosa PCC 7806SL</name>
    <dbReference type="NCBI Taxonomy" id="1903187"/>
    <lineage>
        <taxon>Bacteria</taxon>
        <taxon>Bacillati</taxon>
        <taxon>Cyanobacteriota</taxon>
        <taxon>Cyanophyceae</taxon>
        <taxon>Oscillatoriophycideae</taxon>
        <taxon>Chroococcales</taxon>
        <taxon>Microcystaceae</taxon>
        <taxon>Microcystis</taxon>
    </lineage>
</organism>
<evidence type="ECO:0000313" key="2">
    <source>
        <dbReference type="Proteomes" id="UP000192439"/>
    </source>
</evidence>
<keyword evidence="2" id="KW-1185">Reference proteome</keyword>
<dbReference type="Proteomes" id="UP000192439">
    <property type="component" value="Chromosome"/>
</dbReference>
<gene>
    <name evidence="1" type="ORF">BH695_4489</name>
</gene>
<protein>
    <submittedName>
        <fullName evidence="1">Uncharacterized protein</fullName>
    </submittedName>
</protein>
<name>A0AB33C9Q6_MICA7</name>
<dbReference type="EMBL" id="CP020771">
    <property type="protein sequence ID" value="ARI83768.1"/>
    <property type="molecule type" value="Genomic_DNA"/>
</dbReference>
<dbReference type="AlphaFoldDB" id="A0AB33C9Q6"/>
<sequence length="37" mass="4261">MRCEWLLAISDQLVNCSDNFSLITDNYAPTIFIVQLL</sequence>
<evidence type="ECO:0000313" key="1">
    <source>
        <dbReference type="EMBL" id="ARI83768.1"/>
    </source>
</evidence>
<accession>A0AB33C9Q6</accession>